<keyword evidence="6" id="KW-1185">Reference proteome</keyword>
<proteinExistence type="inferred from homology"/>
<dbReference type="EMBL" id="LHPG02000011">
    <property type="protein sequence ID" value="PRW45365.1"/>
    <property type="molecule type" value="Genomic_DNA"/>
</dbReference>
<keyword evidence="5" id="KW-0255">Endonuclease</keyword>
<keyword evidence="2" id="KW-0819">tRNA processing</keyword>
<keyword evidence="5" id="KW-0378">Hydrolase</keyword>
<feature type="region of interest" description="Disordered" evidence="3">
    <location>
        <begin position="234"/>
        <end position="269"/>
    </location>
</feature>
<evidence type="ECO:0000256" key="2">
    <source>
        <dbReference type="ARBA" id="ARBA00022694"/>
    </source>
</evidence>
<dbReference type="InterPro" id="IPR024337">
    <property type="entry name" value="tRNA_splic_suSen54"/>
</dbReference>
<feature type="region of interest" description="Disordered" evidence="3">
    <location>
        <begin position="182"/>
        <end position="219"/>
    </location>
</feature>
<evidence type="ECO:0000256" key="3">
    <source>
        <dbReference type="SAM" id="MobiDB-lite"/>
    </source>
</evidence>
<comment type="caution">
    <text evidence="5">The sequence shown here is derived from an EMBL/GenBank/DDBJ whole genome shotgun (WGS) entry which is preliminary data.</text>
</comment>
<dbReference type="GO" id="GO:0000379">
    <property type="term" value="P:tRNA-type intron splice site recognition and cleavage"/>
    <property type="evidence" value="ECO:0007669"/>
    <property type="project" value="TreeGrafter"/>
</dbReference>
<evidence type="ECO:0000256" key="1">
    <source>
        <dbReference type="ARBA" id="ARBA00005736"/>
    </source>
</evidence>
<accession>A0A2P6TM40</accession>
<reference evidence="5 6" key="1">
    <citation type="journal article" date="2018" name="Plant J.">
        <title>Genome sequences of Chlorella sorokiniana UTEX 1602 and Micractinium conductrix SAG 241.80: implications to maltose excretion by a green alga.</title>
        <authorList>
            <person name="Arriola M.B."/>
            <person name="Velmurugan N."/>
            <person name="Zhang Y."/>
            <person name="Plunkett M.H."/>
            <person name="Hondzo H."/>
            <person name="Barney B.M."/>
        </authorList>
    </citation>
    <scope>NUCLEOTIDE SEQUENCE [LARGE SCALE GENOMIC DNA]</scope>
    <source>
        <strain evidence="6">UTEX 1602</strain>
    </source>
</reference>
<evidence type="ECO:0000313" key="5">
    <source>
        <dbReference type="EMBL" id="PRW45365.1"/>
    </source>
</evidence>
<evidence type="ECO:0000259" key="4">
    <source>
        <dbReference type="Pfam" id="PF12928"/>
    </source>
</evidence>
<keyword evidence="5" id="KW-0540">Nuclease</keyword>
<dbReference type="Pfam" id="PF12928">
    <property type="entry name" value="tRNA_int_end_N2"/>
    <property type="match status" value="1"/>
</dbReference>
<comment type="similarity">
    <text evidence="1">Belongs to the SEN54 family.</text>
</comment>
<feature type="compositionally biased region" description="Low complexity" evidence="3">
    <location>
        <begin position="182"/>
        <end position="210"/>
    </location>
</feature>
<evidence type="ECO:0000313" key="6">
    <source>
        <dbReference type="Proteomes" id="UP000239899"/>
    </source>
</evidence>
<dbReference type="AlphaFoldDB" id="A0A2P6TM40"/>
<dbReference type="PANTHER" id="PTHR21027:SF1">
    <property type="entry name" value="TRNA-SPLICING ENDONUCLEASE SUBUNIT SEN54"/>
    <property type="match status" value="1"/>
</dbReference>
<dbReference type="InterPro" id="IPR024336">
    <property type="entry name" value="tRNA_splic_suSen54_N"/>
</dbReference>
<dbReference type="STRING" id="3076.A0A2P6TM40"/>
<protein>
    <submittedName>
        <fullName evidence="5">tRNA-splicing endonuclease subunit Sen54</fullName>
    </submittedName>
</protein>
<name>A0A2P6TM40_CHLSO</name>
<dbReference type="Proteomes" id="UP000239899">
    <property type="component" value="Unassembled WGS sequence"/>
</dbReference>
<gene>
    <name evidence="5" type="ORF">C2E21_5707</name>
</gene>
<feature type="domain" description="tRNA-splicing endonuclease subunit Sen54 N-terminal" evidence="4">
    <location>
        <begin position="53"/>
        <end position="108"/>
    </location>
</feature>
<dbReference type="OrthoDB" id="514732at2759"/>
<dbReference type="PANTHER" id="PTHR21027">
    <property type="entry name" value="TRNA-SPLICING ENDONUCLEASE SUBUNIT SEN54"/>
    <property type="match status" value="1"/>
</dbReference>
<feature type="compositionally biased region" description="Low complexity" evidence="3">
    <location>
        <begin position="237"/>
        <end position="259"/>
    </location>
</feature>
<sequence>MSAAEQRRAFAAAIFRRGQKGELFDDGEELDAGEELRSKLDDLHAVWALARSGRDLAAAIWRPELGLAEVVLLRGKVLSHMGFTKGPKHYLFPEEAAYLVDRANLLLFLDLGAQKQRLLSLQECLDLLAGAGVPVDRYLVFCKLLRAGYIVQRHPARWLLKPTEDPTAPWAGWGMDPAAADGAAAAQDVAQGPAAAAGQQQQQQRVAPAIPAGPPRKRRKVELQLRSMGWWAAGSDGQQQQAEQQQAEQQQAEQQQQQQAGGGDGGTGLPWLRGCLPADFVAGLPRCKLVPDATQRARADFPRMGPLAAVPLADMLPSSGPGGGRHLLHYDVFAANSQFSRKAPGTPAFTISVQPADRLPTPQDAVAADAAAGGVPVRFCTVEKGDICFYGLAHVELRSILQ</sequence>
<organism evidence="5 6">
    <name type="scientific">Chlorella sorokiniana</name>
    <name type="common">Freshwater green alga</name>
    <dbReference type="NCBI Taxonomy" id="3076"/>
    <lineage>
        <taxon>Eukaryota</taxon>
        <taxon>Viridiplantae</taxon>
        <taxon>Chlorophyta</taxon>
        <taxon>core chlorophytes</taxon>
        <taxon>Trebouxiophyceae</taxon>
        <taxon>Chlorellales</taxon>
        <taxon>Chlorellaceae</taxon>
        <taxon>Chlorella clade</taxon>
        <taxon>Chlorella</taxon>
    </lineage>
</organism>
<dbReference type="GO" id="GO:0004519">
    <property type="term" value="F:endonuclease activity"/>
    <property type="evidence" value="ECO:0007669"/>
    <property type="project" value="UniProtKB-KW"/>
</dbReference>
<dbReference type="GO" id="GO:0000214">
    <property type="term" value="C:tRNA-intron endonuclease complex"/>
    <property type="evidence" value="ECO:0007669"/>
    <property type="project" value="TreeGrafter"/>
</dbReference>